<dbReference type="EMBL" id="BPLQ01009555">
    <property type="protein sequence ID" value="GIY44686.1"/>
    <property type="molecule type" value="Genomic_DNA"/>
</dbReference>
<evidence type="ECO:0000313" key="1">
    <source>
        <dbReference type="EMBL" id="GIY44686.1"/>
    </source>
</evidence>
<name>A0AAV4THX2_9ARAC</name>
<accession>A0AAV4THX2</accession>
<keyword evidence="2" id="KW-1185">Reference proteome</keyword>
<proteinExistence type="predicted"/>
<organism evidence="1 2">
    <name type="scientific">Caerostris darwini</name>
    <dbReference type="NCBI Taxonomy" id="1538125"/>
    <lineage>
        <taxon>Eukaryota</taxon>
        <taxon>Metazoa</taxon>
        <taxon>Ecdysozoa</taxon>
        <taxon>Arthropoda</taxon>
        <taxon>Chelicerata</taxon>
        <taxon>Arachnida</taxon>
        <taxon>Araneae</taxon>
        <taxon>Araneomorphae</taxon>
        <taxon>Entelegynae</taxon>
        <taxon>Araneoidea</taxon>
        <taxon>Araneidae</taxon>
        <taxon>Caerostris</taxon>
    </lineage>
</organism>
<comment type="caution">
    <text evidence="1">The sequence shown here is derived from an EMBL/GenBank/DDBJ whole genome shotgun (WGS) entry which is preliminary data.</text>
</comment>
<dbReference type="AlphaFoldDB" id="A0AAV4THX2"/>
<dbReference type="Proteomes" id="UP001054837">
    <property type="component" value="Unassembled WGS sequence"/>
</dbReference>
<protein>
    <recommendedName>
        <fullName evidence="3">Transposase</fullName>
    </recommendedName>
</protein>
<reference evidence="1 2" key="1">
    <citation type="submission" date="2021-06" db="EMBL/GenBank/DDBJ databases">
        <title>Caerostris darwini draft genome.</title>
        <authorList>
            <person name="Kono N."/>
            <person name="Arakawa K."/>
        </authorList>
    </citation>
    <scope>NUCLEOTIDE SEQUENCE [LARGE SCALE GENOMIC DNA]</scope>
</reference>
<gene>
    <name evidence="1" type="ORF">CDAR_118151</name>
</gene>
<sequence>MARESLCGEECLRKIHAGIVQRCSELPVKRDSTHVRFTNLWQSYAERENPLPPFRRDVPLRTKTFTELVKWKLGKPLRSVIQTENSWKYGFCATTWICKSARERDSLMAGESLCGEECLREIHAGIVQRCSELPVKRDSTDVRFTNLLWTYVEREIEFVFIPCFHFVVMYHFAPQHSTNELVKWKLGNHFAQLFKPKTPGNMDFVQRLGDARVVERDRFTNGWRVYVVRSVCAKFMLELCSDALNYL</sequence>
<evidence type="ECO:0008006" key="3">
    <source>
        <dbReference type="Google" id="ProtNLM"/>
    </source>
</evidence>
<evidence type="ECO:0000313" key="2">
    <source>
        <dbReference type="Proteomes" id="UP001054837"/>
    </source>
</evidence>